<gene>
    <name evidence="2" type="ORF">FHS12_001018</name>
</gene>
<organism evidence="2 3">
    <name type="scientific">Nocardioides albus</name>
    <dbReference type="NCBI Taxonomy" id="1841"/>
    <lineage>
        <taxon>Bacteria</taxon>
        <taxon>Bacillati</taxon>
        <taxon>Actinomycetota</taxon>
        <taxon>Actinomycetes</taxon>
        <taxon>Propionibacteriales</taxon>
        <taxon>Nocardioidaceae</taxon>
        <taxon>Nocardioides</taxon>
    </lineage>
</organism>
<name>A0A7W5A283_9ACTN</name>
<dbReference type="EMBL" id="JACHXG010000002">
    <property type="protein sequence ID" value="MBB3088085.1"/>
    <property type="molecule type" value="Genomic_DNA"/>
</dbReference>
<dbReference type="RefSeq" id="WP_183542875.1">
    <property type="nucleotide sequence ID" value="NZ_BMQT01000004.1"/>
</dbReference>
<evidence type="ECO:0000313" key="3">
    <source>
        <dbReference type="Proteomes" id="UP000577707"/>
    </source>
</evidence>
<feature type="transmembrane region" description="Helical" evidence="1">
    <location>
        <begin position="41"/>
        <end position="61"/>
    </location>
</feature>
<keyword evidence="1" id="KW-0472">Membrane</keyword>
<feature type="transmembrane region" description="Helical" evidence="1">
    <location>
        <begin position="68"/>
        <end position="89"/>
    </location>
</feature>
<sequence length="176" mass="17859">MTTFLIIGAVGLGLLLVSLVIGDLLDGFLDGLLDWLSGDWYSTAALAGFVSAFGFGGAIAYGPLGLTLVPSIVTGSVVGALFAWFALWLTQLLKEDQTDTAPSGDAAVGLDAAVITTIPAGGFGVVRVALGGHTVTYNAKAPDNDEEIAPGTAVHVTGVLSPTAVTVAPTWREITS</sequence>
<accession>A0A7W5A283</accession>
<proteinExistence type="predicted"/>
<dbReference type="InterPro" id="IPR012340">
    <property type="entry name" value="NA-bd_OB-fold"/>
</dbReference>
<comment type="caution">
    <text evidence="2">The sequence shown here is derived from an EMBL/GenBank/DDBJ whole genome shotgun (WGS) entry which is preliminary data.</text>
</comment>
<keyword evidence="1" id="KW-1133">Transmembrane helix</keyword>
<dbReference type="Gene3D" id="2.40.50.140">
    <property type="entry name" value="Nucleic acid-binding proteins"/>
    <property type="match status" value="1"/>
</dbReference>
<reference evidence="2 3" key="1">
    <citation type="submission" date="2020-08" db="EMBL/GenBank/DDBJ databases">
        <title>Genomic Encyclopedia of Type Strains, Phase III (KMG-III): the genomes of soil and plant-associated and newly described type strains.</title>
        <authorList>
            <person name="Whitman W."/>
        </authorList>
    </citation>
    <scope>NUCLEOTIDE SEQUENCE [LARGE SCALE GENOMIC DNA]</scope>
    <source>
        <strain evidence="2 3">CECT 3302</strain>
    </source>
</reference>
<keyword evidence="1" id="KW-0812">Transmembrane</keyword>
<evidence type="ECO:0008006" key="4">
    <source>
        <dbReference type="Google" id="ProtNLM"/>
    </source>
</evidence>
<dbReference type="Proteomes" id="UP000577707">
    <property type="component" value="Unassembled WGS sequence"/>
</dbReference>
<protein>
    <recommendedName>
        <fullName evidence="4">NfeD-like C-terminal domain-containing protein</fullName>
    </recommendedName>
</protein>
<dbReference type="AlphaFoldDB" id="A0A7W5A283"/>
<keyword evidence="3" id="KW-1185">Reference proteome</keyword>
<evidence type="ECO:0000313" key="2">
    <source>
        <dbReference type="EMBL" id="MBB3088085.1"/>
    </source>
</evidence>
<evidence type="ECO:0000256" key="1">
    <source>
        <dbReference type="SAM" id="Phobius"/>
    </source>
</evidence>